<keyword evidence="3" id="KW-1185">Reference proteome</keyword>
<feature type="region of interest" description="Disordered" evidence="1">
    <location>
        <begin position="1"/>
        <end position="41"/>
    </location>
</feature>
<name>A0A164HG66_9NOCA</name>
<evidence type="ECO:0000313" key="3">
    <source>
        <dbReference type="Proteomes" id="UP000076512"/>
    </source>
</evidence>
<dbReference type="Proteomes" id="UP000076512">
    <property type="component" value="Unassembled WGS sequence"/>
</dbReference>
<feature type="compositionally biased region" description="Gly residues" evidence="1">
    <location>
        <begin position="375"/>
        <end position="406"/>
    </location>
</feature>
<gene>
    <name evidence="2" type="ORF">AWN90_11490</name>
</gene>
<organism evidence="2 3">
    <name type="scientific">Nocardia terpenica</name>
    <dbReference type="NCBI Taxonomy" id="455432"/>
    <lineage>
        <taxon>Bacteria</taxon>
        <taxon>Bacillati</taxon>
        <taxon>Actinomycetota</taxon>
        <taxon>Actinomycetes</taxon>
        <taxon>Mycobacteriales</taxon>
        <taxon>Nocardiaceae</taxon>
        <taxon>Nocardia</taxon>
    </lineage>
</organism>
<feature type="compositionally biased region" description="Gly residues" evidence="1">
    <location>
        <begin position="348"/>
        <end position="366"/>
    </location>
</feature>
<sequence length="428" mass="41221">MLVTSPHDGELTGPYPSPPDQSWTGTGSNTGAGSWAGKDWGEHWGQSIPGAGFDNGDATDAQIDAVRDTLLGTVLRQWGATKQGFLTWTLAAIDNLIKTVVGTAIGGLEGFVRWITGTVDGHTTTLGDHEARIDNLKKSVDGVVQTINGAYQPLYFSGFVELKPTTNLIDVIMIGAGGGGGGGKDGGLNNPNYGGGGGGGGGESHVTINASDVPAGPDGIRRIWITMGGNGTGEQPPQGGGPGVGGQKGADTCLYFTDPSQGTPTVKYRAGGGAGGQSQTNAASAAPGGTGTVPGGDGGIFYFRGSDAVSEAGKASAQPVGVSNGGGGGGAGSGRGGGIPTAPDDLPGHGGGGGPNPGGKPVGGTGTSTTEYLPIGGGGGAGGNSGTPGGAGGDPGGGGGGGGAIGGIRRQTAGGHGGVGRAWIRERT</sequence>
<feature type="compositionally biased region" description="Polar residues" evidence="1">
    <location>
        <begin position="20"/>
        <end position="32"/>
    </location>
</feature>
<dbReference type="EMBL" id="LWGR01000021">
    <property type="protein sequence ID" value="KZM68485.1"/>
    <property type="molecule type" value="Genomic_DNA"/>
</dbReference>
<evidence type="ECO:0000256" key="1">
    <source>
        <dbReference type="SAM" id="MobiDB-lite"/>
    </source>
</evidence>
<reference evidence="2 3" key="1">
    <citation type="submission" date="2016-04" db="EMBL/GenBank/DDBJ databases">
        <authorList>
            <person name="Evans L.H."/>
            <person name="Alamgir A."/>
            <person name="Owens N."/>
            <person name="Weber N.D."/>
            <person name="Virtaneva K."/>
            <person name="Barbian K."/>
            <person name="Babar A."/>
            <person name="Rosenke K."/>
        </authorList>
    </citation>
    <scope>NUCLEOTIDE SEQUENCE [LARGE SCALE GENOMIC DNA]</scope>
    <source>
        <strain evidence="2 3">IFM 0406</strain>
    </source>
</reference>
<feature type="region of interest" description="Disordered" evidence="1">
    <location>
        <begin position="230"/>
        <end position="291"/>
    </location>
</feature>
<dbReference type="STRING" id="455432.AWN90_11490"/>
<comment type="caution">
    <text evidence="2">The sequence shown here is derived from an EMBL/GenBank/DDBJ whole genome shotgun (WGS) entry which is preliminary data.</text>
</comment>
<accession>A0A164HG66</accession>
<protein>
    <submittedName>
        <fullName evidence="2">Uncharacterized protein</fullName>
    </submittedName>
</protein>
<feature type="compositionally biased region" description="Gly residues" evidence="1">
    <location>
        <begin position="230"/>
        <end position="248"/>
    </location>
</feature>
<feature type="region of interest" description="Disordered" evidence="1">
    <location>
        <begin position="314"/>
        <end position="428"/>
    </location>
</feature>
<proteinExistence type="predicted"/>
<dbReference type="AlphaFoldDB" id="A0A164HG66"/>
<evidence type="ECO:0000313" key="2">
    <source>
        <dbReference type="EMBL" id="KZM68485.1"/>
    </source>
</evidence>
<feature type="compositionally biased region" description="Gly residues" evidence="1">
    <location>
        <begin position="323"/>
        <end position="339"/>
    </location>
</feature>